<evidence type="ECO:0000313" key="1">
    <source>
        <dbReference type="EMBL" id="CAH1427837.1"/>
    </source>
</evidence>
<evidence type="ECO:0000313" key="2">
    <source>
        <dbReference type="Proteomes" id="UP001157418"/>
    </source>
</evidence>
<protein>
    <submittedName>
        <fullName evidence="1">Uncharacterized protein</fullName>
    </submittedName>
</protein>
<keyword evidence="2" id="KW-1185">Reference proteome</keyword>
<comment type="caution">
    <text evidence="1">The sequence shown here is derived from an EMBL/GenBank/DDBJ whole genome shotgun (WGS) entry which is preliminary data.</text>
</comment>
<sequence>MEPSIDQLQNPLAYWLTISVPRIDDGLRLYLVPDDVVHWGVTSVFNNKDFSDQLQEKENGCGCPGSFQEIKSKIGCCFMGSGCQKLEKNLGGGTLFLVRPF</sequence>
<name>A0AAU9MMW7_9ASTR</name>
<dbReference type="EMBL" id="CAKMRJ010002223">
    <property type="protein sequence ID" value="CAH1427837.1"/>
    <property type="molecule type" value="Genomic_DNA"/>
</dbReference>
<dbReference type="AlphaFoldDB" id="A0AAU9MMW7"/>
<reference evidence="1 2" key="1">
    <citation type="submission" date="2022-01" db="EMBL/GenBank/DDBJ databases">
        <authorList>
            <person name="Xiong W."/>
            <person name="Schranz E."/>
        </authorList>
    </citation>
    <scope>NUCLEOTIDE SEQUENCE [LARGE SCALE GENOMIC DNA]</scope>
</reference>
<organism evidence="1 2">
    <name type="scientific">Lactuca virosa</name>
    <dbReference type="NCBI Taxonomy" id="75947"/>
    <lineage>
        <taxon>Eukaryota</taxon>
        <taxon>Viridiplantae</taxon>
        <taxon>Streptophyta</taxon>
        <taxon>Embryophyta</taxon>
        <taxon>Tracheophyta</taxon>
        <taxon>Spermatophyta</taxon>
        <taxon>Magnoliopsida</taxon>
        <taxon>eudicotyledons</taxon>
        <taxon>Gunneridae</taxon>
        <taxon>Pentapetalae</taxon>
        <taxon>asterids</taxon>
        <taxon>campanulids</taxon>
        <taxon>Asterales</taxon>
        <taxon>Asteraceae</taxon>
        <taxon>Cichorioideae</taxon>
        <taxon>Cichorieae</taxon>
        <taxon>Lactucinae</taxon>
        <taxon>Lactuca</taxon>
    </lineage>
</organism>
<proteinExistence type="predicted"/>
<accession>A0AAU9MMW7</accession>
<gene>
    <name evidence="1" type="ORF">LVIROSA_LOCUS14814</name>
</gene>
<dbReference type="Proteomes" id="UP001157418">
    <property type="component" value="Unassembled WGS sequence"/>
</dbReference>